<name>A0A2I1CS53_ASPC2</name>
<dbReference type="RefSeq" id="XP_024689041.1">
    <property type="nucleotide sequence ID" value="XM_024833064.1"/>
</dbReference>
<dbReference type="GeneID" id="36540588"/>
<dbReference type="VEuPathDB" id="FungiDB:P168DRAFT_212625"/>
<accession>A0A2I1CS53</accession>
<evidence type="ECO:0000313" key="2">
    <source>
        <dbReference type="Proteomes" id="UP000234254"/>
    </source>
</evidence>
<dbReference type="Proteomes" id="UP000234254">
    <property type="component" value="Unassembled WGS sequence"/>
</dbReference>
<dbReference type="GO" id="GO:0006006">
    <property type="term" value="P:glucose metabolic process"/>
    <property type="evidence" value="ECO:0007669"/>
    <property type="project" value="TreeGrafter"/>
</dbReference>
<dbReference type="SUPFAM" id="SSF74650">
    <property type="entry name" value="Galactose mutarotase-like"/>
    <property type="match status" value="1"/>
</dbReference>
<reference evidence="1" key="1">
    <citation type="submission" date="2016-12" db="EMBL/GenBank/DDBJ databases">
        <title>The genomes of Aspergillus section Nigri reveals drivers in fungal speciation.</title>
        <authorList>
            <consortium name="DOE Joint Genome Institute"/>
            <person name="Vesth T.C."/>
            <person name="Nybo J."/>
            <person name="Theobald S."/>
            <person name="Brandl J."/>
            <person name="Frisvad J.C."/>
            <person name="Nielsen K.F."/>
            <person name="Lyhne E.K."/>
            <person name="Kogle M.E."/>
            <person name="Kuo A."/>
            <person name="Riley R."/>
            <person name="Clum A."/>
            <person name="Nolan M."/>
            <person name="Lipzen A."/>
            <person name="Salamov A."/>
            <person name="Henrissat B."/>
            <person name="Wiebenga A."/>
            <person name="De vries R.P."/>
            <person name="Grigoriev I.V."/>
            <person name="Mortensen U.H."/>
            <person name="Andersen M.R."/>
            <person name="Baker S.E."/>
        </authorList>
    </citation>
    <scope>NUCLEOTIDE SEQUENCE</scope>
    <source>
        <strain evidence="1">IBT 28561</strain>
    </source>
</reference>
<protein>
    <submittedName>
        <fullName evidence="1">Aldose 1-epimerase</fullName>
    </submittedName>
</protein>
<feature type="non-terminal residue" evidence="1">
    <location>
        <position position="318"/>
    </location>
</feature>
<organism evidence="1 2">
    <name type="scientific">Aspergillus campestris (strain IBT 28561)</name>
    <dbReference type="NCBI Taxonomy" id="1392248"/>
    <lineage>
        <taxon>Eukaryota</taxon>
        <taxon>Fungi</taxon>
        <taxon>Dikarya</taxon>
        <taxon>Ascomycota</taxon>
        <taxon>Pezizomycotina</taxon>
        <taxon>Eurotiomycetes</taxon>
        <taxon>Eurotiomycetidae</taxon>
        <taxon>Eurotiales</taxon>
        <taxon>Aspergillaceae</taxon>
        <taxon>Aspergillus</taxon>
        <taxon>Aspergillus subgen. Circumdati</taxon>
    </lineage>
</organism>
<dbReference type="AlphaFoldDB" id="A0A2I1CS53"/>
<dbReference type="InterPro" id="IPR014718">
    <property type="entry name" value="GH-type_carb-bd"/>
</dbReference>
<dbReference type="GO" id="GO:0030246">
    <property type="term" value="F:carbohydrate binding"/>
    <property type="evidence" value="ECO:0007669"/>
    <property type="project" value="InterPro"/>
</dbReference>
<dbReference type="OrthoDB" id="274691at2759"/>
<proteinExistence type="predicted"/>
<dbReference type="PANTHER" id="PTHR10091">
    <property type="entry name" value="ALDOSE-1-EPIMERASE"/>
    <property type="match status" value="1"/>
</dbReference>
<evidence type="ECO:0000313" key="1">
    <source>
        <dbReference type="EMBL" id="PKY00447.1"/>
    </source>
</evidence>
<comment type="caution">
    <text evidence="1">The sequence shown here is derived from an EMBL/GenBank/DDBJ whole genome shotgun (WGS) entry which is preliminary data.</text>
</comment>
<dbReference type="Pfam" id="PF01263">
    <property type="entry name" value="Aldose_epim"/>
    <property type="match status" value="1"/>
</dbReference>
<keyword evidence="2" id="KW-1185">Reference proteome</keyword>
<dbReference type="Gene3D" id="2.70.98.10">
    <property type="match status" value="1"/>
</dbReference>
<gene>
    <name evidence="1" type="ORF">P168DRAFT_212625</name>
</gene>
<dbReference type="InterPro" id="IPR008183">
    <property type="entry name" value="Aldose_1/G6P_1-epimerase"/>
</dbReference>
<dbReference type="InterPro" id="IPR011013">
    <property type="entry name" value="Gal_mutarotase_sf_dom"/>
</dbReference>
<dbReference type="GO" id="GO:0004034">
    <property type="term" value="F:aldose 1-epimerase activity"/>
    <property type="evidence" value="ECO:0007669"/>
    <property type="project" value="TreeGrafter"/>
</dbReference>
<feature type="non-terminal residue" evidence="1">
    <location>
        <position position="1"/>
    </location>
</feature>
<dbReference type="GO" id="GO:0033499">
    <property type="term" value="P:galactose catabolic process via UDP-galactose, Leloir pathway"/>
    <property type="evidence" value="ECO:0007669"/>
    <property type="project" value="TreeGrafter"/>
</dbReference>
<sequence length="318" mass="35909">FLPLGALIQRFRVGNRNIVLGYDSPDDYLQYGGPQFGKTIGRVSNRIENGIFELNDVDYHLPQTDGYRNTTDGGVRGWGMRTFQGPTKAERNDLDATLFTYRSEDGEEGFPGEVELKVWYMESHGRTATGKRTTVLIVEYEAELTSAEPESTVINVSNRSYFNLTDEPSIEGTKVNLCTRKYLPVDKRGIPIGEISDFSPDVTGEISLGADEPKIDHCFVTEDKGDRTMDTRSNELKTLGSFSKGNMHLKVQSTEPAFQFNTGDHLNSSENPRYGPRAGFYIEPCRYINAINSPEWRSMVILRQGEKYGYKNVYTAWE</sequence>
<dbReference type="PANTHER" id="PTHR10091:SF0">
    <property type="entry name" value="GALACTOSE MUTAROTASE"/>
    <property type="match status" value="1"/>
</dbReference>
<dbReference type="EMBL" id="MSFM01000014">
    <property type="protein sequence ID" value="PKY00447.1"/>
    <property type="molecule type" value="Genomic_DNA"/>
</dbReference>